<feature type="transmembrane region" description="Helical" evidence="1">
    <location>
        <begin position="112"/>
        <end position="136"/>
    </location>
</feature>
<dbReference type="OrthoDB" id="53365at2157"/>
<dbReference type="AlphaFoldDB" id="C7NNL6"/>
<feature type="transmembrane region" description="Helical" evidence="1">
    <location>
        <begin position="142"/>
        <end position="159"/>
    </location>
</feature>
<keyword evidence="1" id="KW-1133">Transmembrane helix</keyword>
<evidence type="ECO:0000313" key="3">
    <source>
        <dbReference type="EMBL" id="ACV10244.1"/>
    </source>
</evidence>
<feature type="transmembrane region" description="Helical" evidence="1">
    <location>
        <begin position="289"/>
        <end position="311"/>
    </location>
</feature>
<feature type="domain" description="DUF112" evidence="2">
    <location>
        <begin position="20"/>
        <end position="402"/>
    </location>
</feature>
<organism evidence="3 4">
    <name type="scientific">Halorhabdus utahensis (strain DSM 12940 / JCM 11049 / AX-2)</name>
    <dbReference type="NCBI Taxonomy" id="519442"/>
    <lineage>
        <taxon>Archaea</taxon>
        <taxon>Methanobacteriati</taxon>
        <taxon>Methanobacteriota</taxon>
        <taxon>Stenosarchaea group</taxon>
        <taxon>Halobacteria</taxon>
        <taxon>Halobacteriales</taxon>
        <taxon>Haloarculaceae</taxon>
        <taxon>Halorhabdus</taxon>
    </lineage>
</organism>
<dbReference type="RefSeq" id="WP_012795121.1">
    <property type="nucleotide sequence ID" value="NC_013158.1"/>
</dbReference>
<reference evidence="3 4" key="1">
    <citation type="journal article" date="2009" name="Stand. Genomic Sci.">
        <title>Complete genome sequence of Halorhabdus utahensis type strain (AX-2).</title>
        <authorList>
            <person name="Anderson I."/>
            <person name="Tindall B.J."/>
            <person name="Pomrenke H."/>
            <person name="Goker M."/>
            <person name="Lapidus A."/>
            <person name="Nolan M."/>
            <person name="Copeland A."/>
            <person name="Glavina Del Rio T."/>
            <person name="Chen F."/>
            <person name="Tice H."/>
            <person name="Cheng J.F."/>
            <person name="Lucas S."/>
            <person name="Chertkov O."/>
            <person name="Bruce D."/>
            <person name="Brettin T."/>
            <person name="Detter J.C."/>
            <person name="Han C."/>
            <person name="Goodwin L."/>
            <person name="Land M."/>
            <person name="Hauser L."/>
            <person name="Chang Y.J."/>
            <person name="Jeffries C.D."/>
            <person name="Pitluck S."/>
            <person name="Pati A."/>
            <person name="Mavromatis K."/>
            <person name="Ivanova N."/>
            <person name="Ovchinnikova G."/>
            <person name="Chen A."/>
            <person name="Palaniappan K."/>
            <person name="Chain P."/>
            <person name="Rohde M."/>
            <person name="Bristow J."/>
            <person name="Eisen J.A."/>
            <person name="Markowitz V."/>
            <person name="Hugenholtz P."/>
            <person name="Kyrpides N.C."/>
            <person name="Klenk H.P."/>
        </authorList>
    </citation>
    <scope>NUCLEOTIDE SEQUENCE [LARGE SCALE GENOMIC DNA]</scope>
    <source>
        <strain evidence="4">DSM 12940 / JCM 11049 / AX-2</strain>
    </source>
</reference>
<feature type="transmembrane region" description="Helical" evidence="1">
    <location>
        <begin position="318"/>
        <end position="341"/>
    </location>
</feature>
<dbReference type="eggNOG" id="arCOG04469">
    <property type="taxonomic scope" value="Archaea"/>
</dbReference>
<accession>C7NNL6</accession>
<feature type="transmembrane region" description="Helical" evidence="1">
    <location>
        <begin position="361"/>
        <end position="390"/>
    </location>
</feature>
<dbReference type="PANTHER" id="PTHR42204:SF1">
    <property type="entry name" value="INTEGRAL MEMBRANE PROTEIN"/>
    <property type="match status" value="1"/>
</dbReference>
<feature type="transmembrane region" description="Helical" evidence="1">
    <location>
        <begin position="60"/>
        <end position="83"/>
    </location>
</feature>
<keyword evidence="1" id="KW-0812">Transmembrane</keyword>
<feature type="transmembrane region" description="Helical" evidence="1">
    <location>
        <begin position="16"/>
        <end position="40"/>
    </location>
</feature>
<sequence length="413" mass="41395">MFDLGVRIAFAPESTVLAVVAIAGGICLGTISGLTPGLHANNFALLLAAVAPSVPAPPRLVGAAMLAAGVVHTFLDFVPALALGVPDPAMAASALPSHRLVLGGRGREALRLSALGSGLAVVFALPLAVPVTLVMLEVYPMLAERLPVVLTAIAAAVIATEPTNHARKAALLSFLVSAALGVVTLDVPADGVLPVGSMLAPLFGGLFGAPVLIDAMRGAGVPSQDDPTVRTTRKSVGGLALLGTVSGAIVGYLPGVSSAIAATLALVSAPSKYGSRGFVVTTSGVNTSNTLFALCALIAFGNPRTGVLVALDRSGAPLAWPLLVASVLIAAAVGFVLVVVVGDWYLRAVRRLDHVRLSVGVLAVLALLSALFAGPIGVVVFAVSTLVGLIPARLGARRVSLMGVLIGPLILGV</sequence>
<evidence type="ECO:0000259" key="2">
    <source>
        <dbReference type="Pfam" id="PF01970"/>
    </source>
</evidence>
<dbReference type="STRING" id="519442.Huta_0055"/>
<dbReference type="InterPro" id="IPR002823">
    <property type="entry name" value="DUF112_TM"/>
</dbReference>
<keyword evidence="1" id="KW-0472">Membrane</keyword>
<dbReference type="GeneID" id="8382315"/>
<dbReference type="EMBL" id="CP001687">
    <property type="protein sequence ID" value="ACV10244.1"/>
    <property type="molecule type" value="Genomic_DNA"/>
</dbReference>
<dbReference type="Pfam" id="PF01970">
    <property type="entry name" value="TctA"/>
    <property type="match status" value="1"/>
</dbReference>
<feature type="transmembrane region" description="Helical" evidence="1">
    <location>
        <begin position="195"/>
        <end position="215"/>
    </location>
</feature>
<dbReference type="PANTHER" id="PTHR42204">
    <property type="entry name" value="INTEGRAL MEMBRANE PROTEIN"/>
    <property type="match status" value="1"/>
</dbReference>
<feature type="transmembrane region" description="Helical" evidence="1">
    <location>
        <begin position="171"/>
        <end position="189"/>
    </location>
</feature>
<name>C7NNL6_HALUD</name>
<dbReference type="Proteomes" id="UP000002071">
    <property type="component" value="Chromosome"/>
</dbReference>
<feature type="transmembrane region" description="Helical" evidence="1">
    <location>
        <begin position="236"/>
        <end position="269"/>
    </location>
</feature>
<dbReference type="KEGG" id="hut:Huta_0055"/>
<keyword evidence="4" id="KW-1185">Reference proteome</keyword>
<dbReference type="HOGENOM" id="CLU_043916_1_0_2"/>
<proteinExistence type="predicted"/>
<evidence type="ECO:0000256" key="1">
    <source>
        <dbReference type="SAM" id="Phobius"/>
    </source>
</evidence>
<gene>
    <name evidence="3" type="ordered locus">Huta_0055</name>
</gene>
<protein>
    <recommendedName>
        <fullName evidence="2">DUF112 domain-containing protein</fullName>
    </recommendedName>
</protein>
<evidence type="ECO:0000313" key="4">
    <source>
        <dbReference type="Proteomes" id="UP000002071"/>
    </source>
</evidence>